<sequence>MFIECSLSSYVNIVPIFSRETEMGIHVLAETLHQRLNRRNLKTLFILTRLENRSLVFSQLFQKERKEQSSFCHVEKLLGNSNSNCNSEEEFPQ</sequence>
<protein>
    <submittedName>
        <fullName evidence="1">Uncharacterized protein</fullName>
    </submittedName>
</protein>
<keyword evidence="2" id="KW-1185">Reference proteome</keyword>
<accession>A0AAV4SC49</accession>
<evidence type="ECO:0000313" key="2">
    <source>
        <dbReference type="Proteomes" id="UP001054945"/>
    </source>
</evidence>
<evidence type="ECO:0000313" key="1">
    <source>
        <dbReference type="EMBL" id="GIY29967.1"/>
    </source>
</evidence>
<dbReference type="EMBL" id="BPLR01009162">
    <property type="protein sequence ID" value="GIY29967.1"/>
    <property type="molecule type" value="Genomic_DNA"/>
</dbReference>
<proteinExistence type="predicted"/>
<name>A0AAV4SC49_CAEEX</name>
<comment type="caution">
    <text evidence="1">The sequence shown here is derived from an EMBL/GenBank/DDBJ whole genome shotgun (WGS) entry which is preliminary data.</text>
</comment>
<dbReference type="Proteomes" id="UP001054945">
    <property type="component" value="Unassembled WGS sequence"/>
</dbReference>
<reference evidence="1 2" key="1">
    <citation type="submission" date="2021-06" db="EMBL/GenBank/DDBJ databases">
        <title>Caerostris extrusa draft genome.</title>
        <authorList>
            <person name="Kono N."/>
            <person name="Arakawa K."/>
        </authorList>
    </citation>
    <scope>NUCLEOTIDE SEQUENCE [LARGE SCALE GENOMIC DNA]</scope>
</reference>
<dbReference type="AlphaFoldDB" id="A0AAV4SC49"/>
<organism evidence="1 2">
    <name type="scientific">Caerostris extrusa</name>
    <name type="common">Bark spider</name>
    <name type="synonym">Caerostris bankana</name>
    <dbReference type="NCBI Taxonomy" id="172846"/>
    <lineage>
        <taxon>Eukaryota</taxon>
        <taxon>Metazoa</taxon>
        <taxon>Ecdysozoa</taxon>
        <taxon>Arthropoda</taxon>
        <taxon>Chelicerata</taxon>
        <taxon>Arachnida</taxon>
        <taxon>Araneae</taxon>
        <taxon>Araneomorphae</taxon>
        <taxon>Entelegynae</taxon>
        <taxon>Araneoidea</taxon>
        <taxon>Araneidae</taxon>
        <taxon>Caerostris</taxon>
    </lineage>
</organism>
<gene>
    <name evidence="1" type="ORF">CEXT_590991</name>
</gene>